<dbReference type="PANTHER" id="PTHR32046">
    <property type="entry name" value="G DOMAIN-CONTAINING PROTEIN"/>
    <property type="match status" value="1"/>
</dbReference>
<proteinExistence type="predicted"/>
<evidence type="ECO:0000313" key="2">
    <source>
        <dbReference type="EMBL" id="CAF2131932.1"/>
    </source>
</evidence>
<dbReference type="AlphaFoldDB" id="A0A816W274"/>
<reference evidence="2" key="1">
    <citation type="submission" date="2021-02" db="EMBL/GenBank/DDBJ databases">
        <authorList>
            <person name="Nowell W R."/>
        </authorList>
    </citation>
    <scope>NUCLEOTIDE SEQUENCE</scope>
</reference>
<evidence type="ECO:0000313" key="3">
    <source>
        <dbReference type="Proteomes" id="UP000663824"/>
    </source>
</evidence>
<dbReference type="Proteomes" id="UP000663824">
    <property type="component" value="Unassembled WGS sequence"/>
</dbReference>
<dbReference type="Gene3D" id="3.40.50.300">
    <property type="entry name" value="P-loop containing nucleotide triphosphate hydrolases"/>
    <property type="match status" value="1"/>
</dbReference>
<dbReference type="PROSITE" id="PS00675">
    <property type="entry name" value="SIGMA54_INTERACT_1"/>
    <property type="match status" value="1"/>
</dbReference>
<dbReference type="PANTHER" id="PTHR32046:SF11">
    <property type="entry name" value="IMMUNE-ASSOCIATED NUCLEOTIDE-BINDING PROTEIN 10-LIKE"/>
    <property type="match status" value="1"/>
</dbReference>
<evidence type="ECO:0000256" key="1">
    <source>
        <dbReference type="SAM" id="MobiDB-lite"/>
    </source>
</evidence>
<feature type="compositionally biased region" description="Pro residues" evidence="1">
    <location>
        <begin position="1"/>
        <end position="10"/>
    </location>
</feature>
<sequence length="161" mass="18194">MSKPPSPLPACDPNCNRKAASRTPSFTPRRAVDQNGRVLHQTEKKNGENIPQPLVLTPPTQQEYEDIMNILLLGETGVGKSTFINGFVNYLKYNKLEEAEKNPIVLIPVSFFITTDNDFEEHLVKFEGKYGISDEDHKQIGQSVTQHCKSYVLTLTDNETW</sequence>
<dbReference type="InterPro" id="IPR027417">
    <property type="entry name" value="P-loop_NTPase"/>
</dbReference>
<name>A0A816W274_9BILA</name>
<dbReference type="EMBL" id="CAJNRE010014888">
    <property type="protein sequence ID" value="CAF2131932.1"/>
    <property type="molecule type" value="Genomic_DNA"/>
</dbReference>
<gene>
    <name evidence="2" type="ORF">MBJ925_LOCUS27753</name>
</gene>
<evidence type="ECO:0008006" key="4">
    <source>
        <dbReference type="Google" id="ProtNLM"/>
    </source>
</evidence>
<dbReference type="InterPro" id="IPR025662">
    <property type="entry name" value="Sigma_54_int_dom_ATP-bd_1"/>
</dbReference>
<feature type="region of interest" description="Disordered" evidence="1">
    <location>
        <begin position="1"/>
        <end position="32"/>
    </location>
</feature>
<comment type="caution">
    <text evidence="2">The sequence shown here is derived from an EMBL/GenBank/DDBJ whole genome shotgun (WGS) entry which is preliminary data.</text>
</comment>
<dbReference type="SUPFAM" id="SSF52540">
    <property type="entry name" value="P-loop containing nucleoside triphosphate hydrolases"/>
    <property type="match status" value="1"/>
</dbReference>
<organism evidence="2 3">
    <name type="scientific">Rotaria magnacalcarata</name>
    <dbReference type="NCBI Taxonomy" id="392030"/>
    <lineage>
        <taxon>Eukaryota</taxon>
        <taxon>Metazoa</taxon>
        <taxon>Spiralia</taxon>
        <taxon>Gnathifera</taxon>
        <taxon>Rotifera</taxon>
        <taxon>Eurotatoria</taxon>
        <taxon>Bdelloidea</taxon>
        <taxon>Philodinida</taxon>
        <taxon>Philodinidae</taxon>
        <taxon>Rotaria</taxon>
    </lineage>
</organism>
<protein>
    <recommendedName>
        <fullName evidence="4">G domain-containing protein</fullName>
    </recommendedName>
</protein>
<accession>A0A816W274</accession>